<proteinExistence type="predicted"/>
<reference evidence="3 4" key="1">
    <citation type="journal article" date="2013" name="Syst. Appl. Microbiol.">
        <title>Phylogenetic position and virulence apparatus of the pear flower necrosis pathogen Erwinia piriflorinigrans CFBP 5888T as assessed by comparative genomics.</title>
        <authorList>
            <person name="Smits T.H."/>
            <person name="Rezzonico F."/>
            <person name="Lopez M.M."/>
            <person name="Blom J."/>
            <person name="Goesmann A."/>
            <person name="Frey J.E."/>
            <person name="Duffy B."/>
        </authorList>
    </citation>
    <scope>NUCLEOTIDE SEQUENCE [LARGE SCALE GENOMIC DNA]</scope>
    <source>
        <strain evidence="4">CFBP5888</strain>
    </source>
</reference>
<evidence type="ECO:0000256" key="1">
    <source>
        <dbReference type="SAM" id="SignalP"/>
    </source>
</evidence>
<dbReference type="InterPro" id="IPR008966">
    <property type="entry name" value="Adhesion_dom_sf"/>
</dbReference>
<dbReference type="GO" id="GO:0009289">
    <property type="term" value="C:pilus"/>
    <property type="evidence" value="ECO:0007669"/>
    <property type="project" value="InterPro"/>
</dbReference>
<feature type="chain" id="PRO_5004743271" evidence="1">
    <location>
        <begin position="24"/>
        <end position="177"/>
    </location>
</feature>
<keyword evidence="1" id="KW-0732">Signal</keyword>
<keyword evidence="4" id="KW-1185">Reference proteome</keyword>
<dbReference type="RefSeq" id="WP_023653631.1">
    <property type="nucleotide sequence ID" value="NZ_CAHS01000006.1"/>
</dbReference>
<dbReference type="EMBL" id="CAHS01000006">
    <property type="protein sequence ID" value="CCG85789.1"/>
    <property type="molecule type" value="Genomic_DNA"/>
</dbReference>
<dbReference type="SUPFAM" id="SSF49401">
    <property type="entry name" value="Bacterial adhesins"/>
    <property type="match status" value="1"/>
</dbReference>
<feature type="domain" description="Fimbrial-type adhesion" evidence="2">
    <location>
        <begin position="32"/>
        <end position="177"/>
    </location>
</feature>
<evidence type="ECO:0000313" key="4">
    <source>
        <dbReference type="Proteomes" id="UP000018217"/>
    </source>
</evidence>
<name>V5Z452_9GAMM</name>
<comment type="caution">
    <text evidence="3">The sequence shown here is derived from an EMBL/GenBank/DDBJ whole genome shotgun (WGS) entry which is preliminary data.</text>
</comment>
<organism evidence="3 4">
    <name type="scientific">Erwinia piriflorinigrans CFBP 5888</name>
    <dbReference type="NCBI Taxonomy" id="1161919"/>
    <lineage>
        <taxon>Bacteria</taxon>
        <taxon>Pseudomonadati</taxon>
        <taxon>Pseudomonadota</taxon>
        <taxon>Gammaproteobacteria</taxon>
        <taxon>Enterobacterales</taxon>
        <taxon>Erwiniaceae</taxon>
        <taxon>Erwinia</taxon>
    </lineage>
</organism>
<dbReference type="STRING" id="1161919.EPIR_0424"/>
<dbReference type="Proteomes" id="UP000018217">
    <property type="component" value="Unassembled WGS sequence"/>
</dbReference>
<dbReference type="InterPro" id="IPR050263">
    <property type="entry name" value="Bact_Fimbrial_Adh_Pro"/>
</dbReference>
<protein>
    <submittedName>
        <fullName evidence="3">Fimbria A protein</fullName>
    </submittedName>
</protein>
<gene>
    <name evidence="3" type="primary">smfA</name>
    <name evidence="3" type="ORF">EPIR_0424</name>
</gene>
<dbReference type="PANTHER" id="PTHR33420:SF26">
    <property type="entry name" value="FIMBRIAL SUBUNIT"/>
    <property type="match status" value="1"/>
</dbReference>
<dbReference type="Gene3D" id="2.60.40.1090">
    <property type="entry name" value="Fimbrial-type adhesion domain"/>
    <property type="match status" value="1"/>
</dbReference>
<dbReference type="PANTHER" id="PTHR33420">
    <property type="entry name" value="FIMBRIAL SUBUNIT ELFA-RELATED"/>
    <property type="match status" value="1"/>
</dbReference>
<evidence type="ECO:0000259" key="2">
    <source>
        <dbReference type="Pfam" id="PF00419"/>
    </source>
</evidence>
<dbReference type="Pfam" id="PF00419">
    <property type="entry name" value="Fimbrial"/>
    <property type="match status" value="1"/>
</dbReference>
<sequence>MKLNKLSAVLGLGFVLASGAAFAADQGHGTVTFKGSIIDSPCSITPETANQTVDMGQISNKALQNTGKSTARPFYIKLENCDVSSLTNKTVTTTFTGTASKAQPKNLALVGQASGAALVITNGDGASIDLGSASLPTSVQTGNNTLSYAAYLQGDSADVAVVPGDFSAVANFTLAYQ</sequence>
<evidence type="ECO:0000313" key="3">
    <source>
        <dbReference type="EMBL" id="CCG85789.1"/>
    </source>
</evidence>
<dbReference type="AlphaFoldDB" id="V5Z452"/>
<dbReference type="OrthoDB" id="6522787at2"/>
<dbReference type="InterPro" id="IPR036937">
    <property type="entry name" value="Adhesion_dom_fimbrial_sf"/>
</dbReference>
<dbReference type="GO" id="GO:0043709">
    <property type="term" value="P:cell adhesion involved in single-species biofilm formation"/>
    <property type="evidence" value="ECO:0007669"/>
    <property type="project" value="TreeGrafter"/>
</dbReference>
<feature type="signal peptide" evidence="1">
    <location>
        <begin position="1"/>
        <end position="23"/>
    </location>
</feature>
<dbReference type="InterPro" id="IPR000259">
    <property type="entry name" value="Adhesion_dom_fimbrial"/>
</dbReference>
<accession>V5Z452</accession>